<dbReference type="RefSeq" id="WP_205726210.1">
    <property type="nucleotide sequence ID" value="NZ_JAFHKR010000039.1"/>
</dbReference>
<dbReference type="Proteomes" id="UP001296923">
    <property type="component" value="Unassembled WGS sequence"/>
</dbReference>
<name>A0ABS2ZS88_9BACL</name>
<reference evidence="1 2" key="1">
    <citation type="submission" date="2021-01" db="EMBL/GenBank/DDBJ databases">
        <title>Genome Sequencing of Type Strains.</title>
        <authorList>
            <person name="Lemaire J.F."/>
            <person name="Inderbitzin P."/>
            <person name="Collins S.B."/>
            <person name="Wespe N."/>
            <person name="Knight-Connoni V."/>
        </authorList>
    </citation>
    <scope>NUCLEOTIDE SEQUENCE [LARGE SCALE GENOMIC DNA]</scope>
    <source>
        <strain evidence="1 2">DSM 23009</strain>
    </source>
</reference>
<evidence type="ECO:0000313" key="1">
    <source>
        <dbReference type="EMBL" id="MBN3555377.1"/>
    </source>
</evidence>
<keyword evidence="2" id="KW-1185">Reference proteome</keyword>
<accession>A0ABS2ZS88</accession>
<sequence length="485" mass="56569">MQIIKKLLIGSVLIGGFVVYTQYEKSAEPTWTVNAEQFLVVDSFKDGMKREYIKFAELEIMDKYGFLKDVNKTLTLKDSYRTLKIEKLWNMNGRMYVLYSVDVKERDKDEYDIPRLSVKNMRFQTKEGEELVLKAGEEMVQPGTRDEGFVYKHRLYRSMMLMPSMFDSSENDWSIVSNANVVRLQDLTISSKDKGVDSIQDIALTMPDEDPYTKVLKSEPIDQTITYEDNKKVKIKSIEALLYEQRLSVEIPDDEDLIGFASKNHTLHDRPTRTYGILGAKKNGYYIPIYDMPEETNEKKEKTLTFTSSVHKDPRSFSWTIPKKDIQTFLTNKNQPVLKNQEIVRMNDTVIRYEGIALFEESSRIKLSLTTDTDQQLNHLRLIPDHYYSDAEVSDDYERVYKNNIISISDEKKMRINNFELLSSEEENKSTYYITFYNKEEMGNGEMKPILIPESDLTITLSNLSYLKPLKNPVDIPFKNIMIMN</sequence>
<organism evidence="1 2">
    <name type="scientific">Fictibacillus nanhaiensis</name>
    <dbReference type="NCBI Taxonomy" id="742169"/>
    <lineage>
        <taxon>Bacteria</taxon>
        <taxon>Bacillati</taxon>
        <taxon>Bacillota</taxon>
        <taxon>Bacilli</taxon>
        <taxon>Bacillales</taxon>
        <taxon>Fictibacillaceae</taxon>
        <taxon>Fictibacillus</taxon>
    </lineage>
</organism>
<comment type="caution">
    <text evidence="1">The sequence shown here is derived from an EMBL/GenBank/DDBJ whole genome shotgun (WGS) entry which is preliminary data.</text>
</comment>
<evidence type="ECO:0008006" key="3">
    <source>
        <dbReference type="Google" id="ProtNLM"/>
    </source>
</evidence>
<dbReference type="EMBL" id="JAFHKR010000039">
    <property type="protein sequence ID" value="MBN3555377.1"/>
    <property type="molecule type" value="Genomic_DNA"/>
</dbReference>
<proteinExistence type="predicted"/>
<gene>
    <name evidence="1" type="ORF">JYA63_13930</name>
</gene>
<evidence type="ECO:0000313" key="2">
    <source>
        <dbReference type="Proteomes" id="UP001296923"/>
    </source>
</evidence>
<protein>
    <recommendedName>
        <fullName evidence="3">DUF4179 domain-containing protein</fullName>
    </recommendedName>
</protein>